<dbReference type="PANTHER" id="PTHR47991">
    <property type="entry name" value="OXOGLUTARATE/IRON-DEPENDENT DIOXYGENASE"/>
    <property type="match status" value="1"/>
</dbReference>
<dbReference type="FunFam" id="2.60.120.330:FF:000001">
    <property type="entry name" value="Protein SRG1"/>
    <property type="match status" value="1"/>
</dbReference>
<name>A0A251P533_PRUPE</name>
<accession>A0A251P533</accession>
<dbReference type="GO" id="GO:0046872">
    <property type="term" value="F:metal ion binding"/>
    <property type="evidence" value="ECO:0007669"/>
    <property type="project" value="UniProtKB-KW"/>
</dbReference>
<dbReference type="PROSITE" id="PS51471">
    <property type="entry name" value="FE2OG_OXY"/>
    <property type="match status" value="1"/>
</dbReference>
<dbReference type="InterPro" id="IPR026992">
    <property type="entry name" value="DIOX_N"/>
</dbReference>
<dbReference type="Pfam" id="PF14226">
    <property type="entry name" value="DIOX_N"/>
    <property type="match status" value="1"/>
</dbReference>
<feature type="domain" description="Fe2OG dioxygenase" evidence="7">
    <location>
        <begin position="219"/>
        <end position="319"/>
    </location>
</feature>
<dbReference type="OrthoDB" id="288590at2759"/>
<evidence type="ECO:0000256" key="3">
    <source>
        <dbReference type="ARBA" id="ARBA00022896"/>
    </source>
</evidence>
<evidence type="ECO:0000313" key="8">
    <source>
        <dbReference type="EMBL" id="ONI06150.1"/>
    </source>
</evidence>
<dbReference type="InterPro" id="IPR005123">
    <property type="entry name" value="Oxoglu/Fe-dep_dioxygenase_dom"/>
</dbReference>
<proteinExistence type="inferred from homology"/>
<evidence type="ECO:0000256" key="4">
    <source>
        <dbReference type="ARBA" id="ARBA00023002"/>
    </source>
</evidence>
<dbReference type="InterPro" id="IPR027443">
    <property type="entry name" value="IPNS-like_sf"/>
</dbReference>
<evidence type="ECO:0000259" key="7">
    <source>
        <dbReference type="PROSITE" id="PS51471"/>
    </source>
</evidence>
<keyword evidence="9" id="KW-1185">Reference proteome</keyword>
<evidence type="ECO:0000313" key="9">
    <source>
        <dbReference type="Proteomes" id="UP000006882"/>
    </source>
</evidence>
<evidence type="ECO:0000256" key="1">
    <source>
        <dbReference type="ARBA" id="ARBA00008056"/>
    </source>
</evidence>
<dbReference type="GO" id="GO:0031418">
    <property type="term" value="F:L-ascorbic acid binding"/>
    <property type="evidence" value="ECO:0007669"/>
    <property type="project" value="UniProtKB-KW"/>
</dbReference>
<dbReference type="InterPro" id="IPR050295">
    <property type="entry name" value="Plant_2OG-oxidoreductases"/>
</dbReference>
<gene>
    <name evidence="8" type="ORF">PRUPE_5G043900</name>
</gene>
<dbReference type="SUPFAM" id="SSF51197">
    <property type="entry name" value="Clavaminate synthase-like"/>
    <property type="match status" value="1"/>
</dbReference>
<protein>
    <recommendedName>
        <fullName evidence="7">Fe2OG dioxygenase domain-containing protein</fullName>
    </recommendedName>
</protein>
<keyword evidence="3" id="KW-0847">Vitamin C</keyword>
<dbReference type="AlphaFoldDB" id="A0A251P533"/>
<keyword evidence="4 6" id="KW-0560">Oxidoreductase</keyword>
<evidence type="ECO:0000256" key="5">
    <source>
        <dbReference type="ARBA" id="ARBA00023004"/>
    </source>
</evidence>
<keyword evidence="5 6" id="KW-0408">Iron</keyword>
<organism evidence="8 9">
    <name type="scientific">Prunus persica</name>
    <name type="common">Peach</name>
    <name type="synonym">Amygdalus persica</name>
    <dbReference type="NCBI Taxonomy" id="3760"/>
    <lineage>
        <taxon>Eukaryota</taxon>
        <taxon>Viridiplantae</taxon>
        <taxon>Streptophyta</taxon>
        <taxon>Embryophyta</taxon>
        <taxon>Tracheophyta</taxon>
        <taxon>Spermatophyta</taxon>
        <taxon>Magnoliopsida</taxon>
        <taxon>eudicotyledons</taxon>
        <taxon>Gunneridae</taxon>
        <taxon>Pentapetalae</taxon>
        <taxon>rosids</taxon>
        <taxon>fabids</taxon>
        <taxon>Rosales</taxon>
        <taxon>Rosaceae</taxon>
        <taxon>Amygdaloideae</taxon>
        <taxon>Amygdaleae</taxon>
        <taxon>Prunus</taxon>
    </lineage>
</organism>
<dbReference type="EMBL" id="CM007655">
    <property type="protein sequence ID" value="ONI06150.1"/>
    <property type="molecule type" value="Genomic_DNA"/>
</dbReference>
<reference evidence="8 9" key="1">
    <citation type="journal article" date="2013" name="Nat. Genet.">
        <title>The high-quality draft genome of peach (Prunus persica) identifies unique patterns of genetic diversity, domestication and genome evolution.</title>
        <authorList>
            <consortium name="International Peach Genome Initiative"/>
            <person name="Verde I."/>
            <person name="Abbott A.G."/>
            <person name="Scalabrin S."/>
            <person name="Jung S."/>
            <person name="Shu S."/>
            <person name="Marroni F."/>
            <person name="Zhebentyayeva T."/>
            <person name="Dettori M.T."/>
            <person name="Grimwood J."/>
            <person name="Cattonaro F."/>
            <person name="Zuccolo A."/>
            <person name="Rossini L."/>
            <person name="Jenkins J."/>
            <person name="Vendramin E."/>
            <person name="Meisel L.A."/>
            <person name="Decroocq V."/>
            <person name="Sosinski B."/>
            <person name="Prochnik S."/>
            <person name="Mitros T."/>
            <person name="Policriti A."/>
            <person name="Cipriani G."/>
            <person name="Dondini L."/>
            <person name="Ficklin S."/>
            <person name="Goodstein D.M."/>
            <person name="Xuan P."/>
            <person name="Del Fabbro C."/>
            <person name="Aramini V."/>
            <person name="Copetti D."/>
            <person name="Gonzalez S."/>
            <person name="Horner D.S."/>
            <person name="Falchi R."/>
            <person name="Lucas S."/>
            <person name="Mica E."/>
            <person name="Maldonado J."/>
            <person name="Lazzari B."/>
            <person name="Bielenberg D."/>
            <person name="Pirona R."/>
            <person name="Miculan M."/>
            <person name="Barakat A."/>
            <person name="Testolin R."/>
            <person name="Stella A."/>
            <person name="Tartarini S."/>
            <person name="Tonutti P."/>
            <person name="Arus P."/>
            <person name="Orellana A."/>
            <person name="Wells C."/>
            <person name="Main D."/>
            <person name="Vizzotto G."/>
            <person name="Silva H."/>
            <person name="Salamini F."/>
            <person name="Schmutz J."/>
            <person name="Morgante M."/>
            <person name="Rokhsar D.S."/>
        </authorList>
    </citation>
    <scope>NUCLEOTIDE SEQUENCE [LARGE SCALE GENOMIC DNA]</scope>
    <source>
        <strain evidence="9">cv. Nemared</strain>
    </source>
</reference>
<dbReference type="SMR" id="A0A251P533"/>
<dbReference type="Proteomes" id="UP000006882">
    <property type="component" value="Chromosome G5"/>
</dbReference>
<dbReference type="Gene3D" id="2.60.120.330">
    <property type="entry name" value="B-lactam Antibiotic, Isopenicillin N Synthase, Chain"/>
    <property type="match status" value="1"/>
</dbReference>
<dbReference type="GO" id="GO:0016491">
    <property type="term" value="F:oxidoreductase activity"/>
    <property type="evidence" value="ECO:0007669"/>
    <property type="project" value="UniProtKB-KW"/>
</dbReference>
<keyword evidence="2 6" id="KW-0479">Metal-binding</keyword>
<dbReference type="Pfam" id="PF03171">
    <property type="entry name" value="2OG-FeII_Oxy"/>
    <property type="match status" value="1"/>
</dbReference>
<comment type="similarity">
    <text evidence="1 6">Belongs to the iron/ascorbate-dependent oxidoreductase family.</text>
</comment>
<evidence type="ECO:0000256" key="6">
    <source>
        <dbReference type="RuleBase" id="RU003682"/>
    </source>
</evidence>
<dbReference type="InterPro" id="IPR044861">
    <property type="entry name" value="IPNS-like_FE2OG_OXY"/>
</dbReference>
<evidence type="ECO:0000256" key="2">
    <source>
        <dbReference type="ARBA" id="ARBA00022723"/>
    </source>
</evidence>
<dbReference type="Gramene" id="ONI06150">
    <property type="protein sequence ID" value="ONI06150"/>
    <property type="gene ID" value="PRUPE_5G043900"/>
</dbReference>
<dbReference type="eggNOG" id="KOG0143">
    <property type="taxonomic scope" value="Eukaryota"/>
</dbReference>
<sequence length="369" mass="41655">MAERISILSVRMETEVLSRKDLGGSLPVENVQALASNNLKEIPPRYIRPEIEHEEVSMEDSLQIPVVDMSKLIGDPLGHGEELAKLHLACKDWGFFQLINHGVSEEVIEKIKSDTKEFFQLPLEEKKAYAQLPNHIEGYGQAFVVSEEQKLDWGDMLFLLSQPVSLRNLTFWPTLPTSFRETLDKYSVELQEVTKYLWKLICKNLGLNSEKLASMFEDGTQGLRMNYYPPCPQASRVMGLTPHSDAVGLTLLIQVNDVQGLQIKNNGKWVPIKPVPGALIVNIGDIIEILSNGEYKSIEHRAVVNTERERLSIAGFHSPNMMSMIGPLPDLVKEKAANYKAISNEEYIRLVVTSKLDGKHLLDHMKLKQ</sequence>